<evidence type="ECO:0000313" key="2">
    <source>
        <dbReference type="Proteomes" id="UP000710440"/>
    </source>
</evidence>
<proteinExistence type="predicted"/>
<sequence length="236" mass="25713">MAPRTLFKLPPDTPAKWSIAAANAGLINQTIKSRGSLESGSKITEEQFLLLRILTTTAAPGSLNPNRWGLTPYIAQAQAALLNPGFLQFLGAIPAGAGAARIPGAFRQAQIQYLEVIEGLTKKKQLEDIDETSINSSLITLLQGITDLVPTAGRRWRSRHVKLTINYGRRPGDKKDRKFTAVTDGQLQRSGGGRAISALVECKRAPRMEKRHKEAMQEAAEFATWVGDYRTGPGHA</sequence>
<dbReference type="Proteomes" id="UP000710440">
    <property type="component" value="Unassembled WGS sequence"/>
</dbReference>
<gene>
    <name evidence="1" type="ORF">Aspvir_007293</name>
</gene>
<dbReference type="OrthoDB" id="3508621at2759"/>
<reference evidence="1 2" key="1">
    <citation type="submission" date="2021-02" db="EMBL/GenBank/DDBJ databases">
        <title>Pan-genome distribution and transcriptional activeness of fungal secondary metabolism genes in Aspergillus section Fumigati.</title>
        <authorList>
            <person name="Takahashi H."/>
            <person name="Umemura M."/>
            <person name="Ninomiya A."/>
            <person name="Kusuya Y."/>
            <person name="Urayama S."/>
            <person name="Shimizu M."/>
            <person name="Watanabe A."/>
            <person name="Kamei K."/>
            <person name="Yaguchi T."/>
            <person name="Hagiwara D."/>
        </authorList>
    </citation>
    <scope>NUCLEOTIDE SEQUENCE [LARGE SCALE GENOMIC DNA]</scope>
    <source>
        <strain evidence="1 2">IFM 47045</strain>
    </source>
</reference>
<organism evidence="1 2">
    <name type="scientific">Aspergillus viridinutans</name>
    <dbReference type="NCBI Taxonomy" id="75553"/>
    <lineage>
        <taxon>Eukaryota</taxon>
        <taxon>Fungi</taxon>
        <taxon>Dikarya</taxon>
        <taxon>Ascomycota</taxon>
        <taxon>Pezizomycotina</taxon>
        <taxon>Eurotiomycetes</taxon>
        <taxon>Eurotiomycetidae</taxon>
        <taxon>Eurotiales</taxon>
        <taxon>Aspergillaceae</taxon>
        <taxon>Aspergillus</taxon>
        <taxon>Aspergillus subgen. Fumigati</taxon>
    </lineage>
</organism>
<evidence type="ECO:0000313" key="1">
    <source>
        <dbReference type="EMBL" id="GIK03224.1"/>
    </source>
</evidence>
<comment type="caution">
    <text evidence="1">The sequence shown here is derived from an EMBL/GenBank/DDBJ whole genome shotgun (WGS) entry which is preliminary data.</text>
</comment>
<dbReference type="GeneID" id="66935275"/>
<protein>
    <submittedName>
        <fullName evidence="1">Uncharacterized protein</fullName>
    </submittedName>
</protein>
<dbReference type="RefSeq" id="XP_043126410.1">
    <property type="nucleotide sequence ID" value="XM_043270475.1"/>
</dbReference>
<dbReference type="EMBL" id="BOPL01000005">
    <property type="protein sequence ID" value="GIK03224.1"/>
    <property type="molecule type" value="Genomic_DNA"/>
</dbReference>
<name>A0A9P3F350_ASPVI</name>
<keyword evidence="2" id="KW-1185">Reference proteome</keyword>
<accession>A0A9P3F350</accession>
<dbReference type="AlphaFoldDB" id="A0A9P3F350"/>